<sequence>MRRFVVLGVVLAAGTLSAADYTVTESDDEVRIVTPQLEAAIRKRGYVSGVYRQTFVDRKTGARDLGFGLDIADWIMEPGSDEAYRDQLEAAGNQELIYRFNTSYHGKTAKRAIEGPQICTQAGELSPTVIRGPDFVAVRQTFRYRTAAPGKHTGSLWTQVLVFPAGRRYFLSMHRIDMVNDSNAAFLRIDMPGHIRHTRGDAFTEIYLSYHGLVPSSEFAADFAPDEKFNYTRGRNALPERFIRAYHLRNPQTGQAGPWLAGMTLKPDVVSEAWCHQRGYVCLIEEFGGRPIRAGESFSAAFLVGYFDTIEEMHAAYDAHQGYTALEVTESAWKLVK</sequence>
<dbReference type="AlphaFoldDB" id="A0A7C2P0A0"/>
<reference evidence="2" key="1">
    <citation type="journal article" date="2020" name="mSystems">
        <title>Genome- and Community-Level Interaction Insights into Carbon Utilization and Element Cycling Functions of Hydrothermarchaeota in Hydrothermal Sediment.</title>
        <authorList>
            <person name="Zhou Z."/>
            <person name="Liu Y."/>
            <person name="Xu W."/>
            <person name="Pan J."/>
            <person name="Luo Z.H."/>
            <person name="Li M."/>
        </authorList>
    </citation>
    <scope>NUCLEOTIDE SEQUENCE [LARGE SCALE GENOMIC DNA]</scope>
    <source>
        <strain evidence="2">SpSt-339</strain>
    </source>
</reference>
<comment type="caution">
    <text evidence="2">The sequence shown here is derived from an EMBL/GenBank/DDBJ whole genome shotgun (WGS) entry which is preliminary data.</text>
</comment>
<evidence type="ECO:0000256" key="1">
    <source>
        <dbReference type="SAM" id="SignalP"/>
    </source>
</evidence>
<feature type="chain" id="PRO_5028409402" description="DUF4861 domain-containing protein" evidence="1">
    <location>
        <begin position="19"/>
        <end position="337"/>
    </location>
</feature>
<protein>
    <recommendedName>
        <fullName evidence="3">DUF4861 domain-containing protein</fullName>
    </recommendedName>
</protein>
<gene>
    <name evidence="2" type="ORF">ENQ76_08110</name>
</gene>
<accession>A0A7C2P0A0</accession>
<organism evidence="2">
    <name type="scientific">Schlesneria paludicola</name>
    <dbReference type="NCBI Taxonomy" id="360056"/>
    <lineage>
        <taxon>Bacteria</taxon>
        <taxon>Pseudomonadati</taxon>
        <taxon>Planctomycetota</taxon>
        <taxon>Planctomycetia</taxon>
        <taxon>Planctomycetales</taxon>
        <taxon>Planctomycetaceae</taxon>
        <taxon>Schlesneria</taxon>
    </lineage>
</organism>
<proteinExistence type="predicted"/>
<evidence type="ECO:0000313" key="2">
    <source>
        <dbReference type="EMBL" id="HEN15414.1"/>
    </source>
</evidence>
<feature type="signal peptide" evidence="1">
    <location>
        <begin position="1"/>
        <end position="18"/>
    </location>
</feature>
<name>A0A7C2P0A0_9PLAN</name>
<keyword evidence="1" id="KW-0732">Signal</keyword>
<dbReference type="EMBL" id="DSOK01000237">
    <property type="protein sequence ID" value="HEN15414.1"/>
    <property type="molecule type" value="Genomic_DNA"/>
</dbReference>
<evidence type="ECO:0008006" key="3">
    <source>
        <dbReference type="Google" id="ProtNLM"/>
    </source>
</evidence>